<proteinExistence type="predicted"/>
<feature type="compositionally biased region" description="Basic and acidic residues" evidence="1">
    <location>
        <begin position="97"/>
        <end position="126"/>
    </location>
</feature>
<dbReference type="RefSeq" id="WP_153042168.1">
    <property type="nucleotide sequence ID" value="NZ_JBHSYQ010000016.1"/>
</dbReference>
<feature type="region of interest" description="Disordered" evidence="1">
    <location>
        <begin position="81"/>
        <end position="126"/>
    </location>
</feature>
<evidence type="ECO:0000313" key="4">
    <source>
        <dbReference type="Proteomes" id="UP001596405"/>
    </source>
</evidence>
<keyword evidence="4" id="KW-1185">Reference proteome</keyword>
<dbReference type="CDD" id="cd00093">
    <property type="entry name" value="HTH_XRE"/>
    <property type="match status" value="1"/>
</dbReference>
<gene>
    <name evidence="3" type="ORF">ACFQHR_18080</name>
</gene>
<dbReference type="SMART" id="SM00530">
    <property type="entry name" value="HTH_XRE"/>
    <property type="match status" value="1"/>
</dbReference>
<comment type="caution">
    <text evidence="3">The sequence shown here is derived from an EMBL/GenBank/DDBJ whole genome shotgun (WGS) entry which is preliminary data.</text>
</comment>
<dbReference type="PROSITE" id="PS50943">
    <property type="entry name" value="HTH_CROC1"/>
    <property type="match status" value="1"/>
</dbReference>
<accession>A0ABW2DPG3</accession>
<evidence type="ECO:0000313" key="3">
    <source>
        <dbReference type="EMBL" id="MFC6999550.1"/>
    </source>
</evidence>
<name>A0ABW2DPG3_9BACT</name>
<evidence type="ECO:0000259" key="2">
    <source>
        <dbReference type="PROSITE" id="PS50943"/>
    </source>
</evidence>
<evidence type="ECO:0000256" key="1">
    <source>
        <dbReference type="SAM" id="MobiDB-lite"/>
    </source>
</evidence>
<organism evidence="3 4">
    <name type="scientific">Rufibacter roseus</name>
    <dbReference type="NCBI Taxonomy" id="1567108"/>
    <lineage>
        <taxon>Bacteria</taxon>
        <taxon>Pseudomonadati</taxon>
        <taxon>Bacteroidota</taxon>
        <taxon>Cytophagia</taxon>
        <taxon>Cytophagales</taxon>
        <taxon>Hymenobacteraceae</taxon>
        <taxon>Rufibacter</taxon>
    </lineage>
</organism>
<protein>
    <submittedName>
        <fullName evidence="3">Helix-turn-helix domain-containing protein</fullName>
    </submittedName>
</protein>
<dbReference type="Proteomes" id="UP001596405">
    <property type="component" value="Unassembled WGS sequence"/>
</dbReference>
<dbReference type="EMBL" id="JBHSYQ010000016">
    <property type="protein sequence ID" value="MFC6999550.1"/>
    <property type="molecule type" value="Genomic_DNA"/>
</dbReference>
<sequence length="146" mass="16530">MNDLLPRIKELLQWLGIGPAAFADEIGVARPVMSHIVSSRNKVSLEVVQKILSRYPDVSSGWLLVGEGQMLKDLAPLINDKKKDDAESTPTPPLQIEKSELRDKPSKVQVDVHDKDEVPPKKERQSRQLKKVILFYSDGSFEQYDH</sequence>
<feature type="domain" description="HTH cro/C1-type" evidence="2">
    <location>
        <begin position="8"/>
        <end position="63"/>
    </location>
</feature>
<dbReference type="SUPFAM" id="SSF47413">
    <property type="entry name" value="lambda repressor-like DNA-binding domains"/>
    <property type="match status" value="1"/>
</dbReference>
<reference evidence="4" key="1">
    <citation type="journal article" date="2019" name="Int. J. Syst. Evol. Microbiol.">
        <title>The Global Catalogue of Microorganisms (GCM) 10K type strain sequencing project: providing services to taxonomists for standard genome sequencing and annotation.</title>
        <authorList>
            <consortium name="The Broad Institute Genomics Platform"/>
            <consortium name="The Broad Institute Genome Sequencing Center for Infectious Disease"/>
            <person name="Wu L."/>
            <person name="Ma J."/>
        </authorList>
    </citation>
    <scope>NUCLEOTIDE SEQUENCE [LARGE SCALE GENOMIC DNA]</scope>
    <source>
        <strain evidence="4">CGMCC 4.7393</strain>
    </source>
</reference>
<dbReference type="Gene3D" id="1.10.260.40">
    <property type="entry name" value="lambda repressor-like DNA-binding domains"/>
    <property type="match status" value="1"/>
</dbReference>
<dbReference type="InterPro" id="IPR010982">
    <property type="entry name" value="Lambda_DNA-bd_dom_sf"/>
</dbReference>
<dbReference type="InterPro" id="IPR001387">
    <property type="entry name" value="Cro/C1-type_HTH"/>
</dbReference>